<dbReference type="PANTHER" id="PTHR32322">
    <property type="entry name" value="INNER MEMBRANE TRANSPORTER"/>
    <property type="match status" value="1"/>
</dbReference>
<dbReference type="InterPro" id="IPR000620">
    <property type="entry name" value="EamA_dom"/>
</dbReference>
<dbReference type="InterPro" id="IPR050638">
    <property type="entry name" value="AA-Vitamin_Transporters"/>
</dbReference>
<dbReference type="AlphaFoldDB" id="A0A4R6Q054"/>
<keyword evidence="10" id="KW-1185">Reference proteome</keyword>
<dbReference type="OrthoDB" id="6707571at2"/>
<evidence type="ECO:0000313" key="10">
    <source>
        <dbReference type="Proteomes" id="UP000295500"/>
    </source>
</evidence>
<dbReference type="Proteomes" id="UP000295500">
    <property type="component" value="Unassembled WGS sequence"/>
</dbReference>
<gene>
    <name evidence="9" type="ORF">EV211_1216</name>
</gene>
<feature type="transmembrane region" description="Helical" evidence="7">
    <location>
        <begin position="213"/>
        <end position="237"/>
    </location>
</feature>
<reference evidence="9 10" key="1">
    <citation type="submission" date="2019-03" db="EMBL/GenBank/DDBJ databases">
        <title>Genomic Encyclopedia of Type Strains, Phase IV (KMG-IV): sequencing the most valuable type-strain genomes for metagenomic binning, comparative biology and taxonomic classification.</title>
        <authorList>
            <person name="Goeker M."/>
        </authorList>
    </citation>
    <scope>NUCLEOTIDE SEQUENCE [LARGE SCALE GENOMIC DNA]</scope>
    <source>
        <strain evidence="9 10">DSM 28287</strain>
    </source>
</reference>
<feature type="transmembrane region" description="Helical" evidence="7">
    <location>
        <begin position="70"/>
        <end position="89"/>
    </location>
</feature>
<feature type="transmembrane region" description="Helical" evidence="7">
    <location>
        <begin position="151"/>
        <end position="175"/>
    </location>
</feature>
<evidence type="ECO:0000256" key="5">
    <source>
        <dbReference type="ARBA" id="ARBA00022989"/>
    </source>
</evidence>
<dbReference type="RefSeq" id="WP_133528620.1">
    <property type="nucleotide sequence ID" value="NZ_SNXO01000021.1"/>
</dbReference>
<evidence type="ECO:0000259" key="8">
    <source>
        <dbReference type="Pfam" id="PF00892"/>
    </source>
</evidence>
<feature type="transmembrane region" description="Helical" evidence="7">
    <location>
        <begin position="129"/>
        <end position="145"/>
    </location>
</feature>
<evidence type="ECO:0000256" key="2">
    <source>
        <dbReference type="ARBA" id="ARBA00007362"/>
    </source>
</evidence>
<feature type="transmembrane region" description="Helical" evidence="7">
    <location>
        <begin position="38"/>
        <end position="58"/>
    </location>
</feature>
<dbReference type="InterPro" id="IPR037185">
    <property type="entry name" value="EmrE-like"/>
</dbReference>
<dbReference type="PANTHER" id="PTHR32322:SF18">
    <property type="entry name" value="S-ADENOSYLMETHIONINE_S-ADENOSYLHOMOCYSTEINE TRANSPORTER"/>
    <property type="match status" value="1"/>
</dbReference>
<dbReference type="GO" id="GO:0005886">
    <property type="term" value="C:plasma membrane"/>
    <property type="evidence" value="ECO:0007669"/>
    <property type="project" value="UniProtKB-SubCell"/>
</dbReference>
<feature type="transmembrane region" description="Helical" evidence="7">
    <location>
        <begin position="274"/>
        <end position="294"/>
    </location>
</feature>
<accession>A0A4R6Q054</accession>
<feature type="domain" description="EamA" evidence="8">
    <location>
        <begin position="8"/>
        <end position="143"/>
    </location>
</feature>
<dbReference type="EMBL" id="SNXO01000021">
    <property type="protein sequence ID" value="TDP54554.1"/>
    <property type="molecule type" value="Genomic_DNA"/>
</dbReference>
<keyword evidence="4 7" id="KW-0812">Transmembrane</keyword>
<proteinExistence type="inferred from homology"/>
<comment type="similarity">
    <text evidence="2">Belongs to the EamA transporter family.</text>
</comment>
<evidence type="ECO:0000313" key="9">
    <source>
        <dbReference type="EMBL" id="TDP54554.1"/>
    </source>
</evidence>
<protein>
    <submittedName>
        <fullName evidence="9">EamA domain-containing membrane protein RarD</fullName>
    </submittedName>
</protein>
<evidence type="ECO:0000256" key="6">
    <source>
        <dbReference type="ARBA" id="ARBA00023136"/>
    </source>
</evidence>
<feature type="transmembrane region" description="Helical" evidence="7">
    <location>
        <begin position="101"/>
        <end position="120"/>
    </location>
</feature>
<organism evidence="9 10">
    <name type="scientific">Aminicella lysinilytica</name>
    <dbReference type="NCBI Taxonomy" id="433323"/>
    <lineage>
        <taxon>Bacteria</taxon>
        <taxon>Bacillati</taxon>
        <taxon>Bacillota</taxon>
        <taxon>Clostridia</taxon>
        <taxon>Peptostreptococcales</taxon>
        <taxon>Anaerovoracaceae</taxon>
        <taxon>Aminicella</taxon>
    </lineage>
</organism>
<evidence type="ECO:0000256" key="4">
    <source>
        <dbReference type="ARBA" id="ARBA00022692"/>
    </source>
</evidence>
<feature type="transmembrane region" description="Helical" evidence="7">
    <location>
        <begin position="12"/>
        <end position="32"/>
    </location>
</feature>
<keyword evidence="3" id="KW-1003">Cell membrane</keyword>
<feature type="transmembrane region" description="Helical" evidence="7">
    <location>
        <begin position="187"/>
        <end position="207"/>
    </location>
</feature>
<dbReference type="Pfam" id="PF00892">
    <property type="entry name" value="EamA"/>
    <property type="match status" value="2"/>
</dbReference>
<evidence type="ECO:0000256" key="7">
    <source>
        <dbReference type="SAM" id="Phobius"/>
    </source>
</evidence>
<comment type="subcellular location">
    <subcellularLocation>
        <location evidence="1">Cell membrane</location>
        <topology evidence="1">Multi-pass membrane protein</topology>
    </subcellularLocation>
</comment>
<keyword evidence="6 7" id="KW-0472">Membrane</keyword>
<feature type="transmembrane region" description="Helical" evidence="7">
    <location>
        <begin position="249"/>
        <end position="268"/>
    </location>
</feature>
<sequence>MKSQRSVGYQMVFMAGALWGTIGFFVNILSSMGVDPLVIPFLRIFTGAVLLVPITLFTGGKDAFKIDKKGIIYCIALGIFCQALFNLSYTESIKNIGVSTGAVLLYTSPIFACIMSRIVFKETIGAQKVLALLVNIVGCTLTVTGGDFSAISFSVFGLVMGISAGFLYALMTIISKGATADYNPITISFYSFIFGSIGLAIFTQPWVNLSNVFSWKLLIVILGYGLIPTVGSYLLYLGGLSKKLEASRVPVIASVETVVAALIGILMFHEAGNVIKVLGICLVVGSIAIMNMGATGGNNEQKE</sequence>
<name>A0A4R6Q054_9FIRM</name>
<evidence type="ECO:0000256" key="1">
    <source>
        <dbReference type="ARBA" id="ARBA00004651"/>
    </source>
</evidence>
<dbReference type="Gene3D" id="1.10.3730.20">
    <property type="match status" value="1"/>
</dbReference>
<dbReference type="SUPFAM" id="SSF103481">
    <property type="entry name" value="Multidrug resistance efflux transporter EmrE"/>
    <property type="match status" value="2"/>
</dbReference>
<keyword evidence="5 7" id="KW-1133">Transmembrane helix</keyword>
<comment type="caution">
    <text evidence="9">The sequence shown here is derived from an EMBL/GenBank/DDBJ whole genome shotgun (WGS) entry which is preliminary data.</text>
</comment>
<evidence type="ECO:0000256" key="3">
    <source>
        <dbReference type="ARBA" id="ARBA00022475"/>
    </source>
</evidence>
<feature type="domain" description="EamA" evidence="8">
    <location>
        <begin position="156"/>
        <end position="291"/>
    </location>
</feature>